<evidence type="ECO:0000256" key="2">
    <source>
        <dbReference type="ARBA" id="ARBA00022475"/>
    </source>
</evidence>
<dbReference type="InterPro" id="IPR023380">
    <property type="entry name" value="DsbB-like_sf"/>
</dbReference>
<keyword evidence="2" id="KW-1003">Cell membrane</keyword>
<dbReference type="SUPFAM" id="SSF158442">
    <property type="entry name" value="DsbB-like"/>
    <property type="match status" value="1"/>
</dbReference>
<dbReference type="InterPro" id="IPR050183">
    <property type="entry name" value="DsbB"/>
</dbReference>
<accession>A0AA95HA81</accession>
<feature type="transmembrane region" description="Helical" evidence="8">
    <location>
        <begin position="14"/>
        <end position="33"/>
    </location>
</feature>
<evidence type="ECO:0000256" key="3">
    <source>
        <dbReference type="ARBA" id="ARBA00022692"/>
    </source>
</evidence>
<dbReference type="AlphaFoldDB" id="A0AA95HA81"/>
<dbReference type="KEGG" id="tdu:QJT80_07340"/>
<evidence type="ECO:0000256" key="4">
    <source>
        <dbReference type="ARBA" id="ARBA00022982"/>
    </source>
</evidence>
<dbReference type="GO" id="GO:0015035">
    <property type="term" value="F:protein-disulfide reductase activity"/>
    <property type="evidence" value="ECO:0007669"/>
    <property type="project" value="InterPro"/>
</dbReference>
<keyword evidence="7" id="KW-0676">Redox-active center</keyword>
<keyword evidence="3 8" id="KW-0812">Transmembrane</keyword>
<keyword evidence="6 8" id="KW-0472">Membrane</keyword>
<comment type="subcellular location">
    <subcellularLocation>
        <location evidence="1">Cell membrane</location>
        <topology evidence="1">Multi-pass membrane protein</topology>
    </subcellularLocation>
</comment>
<evidence type="ECO:0000256" key="6">
    <source>
        <dbReference type="ARBA" id="ARBA00023136"/>
    </source>
</evidence>
<feature type="transmembrane region" description="Helical" evidence="8">
    <location>
        <begin position="143"/>
        <end position="161"/>
    </location>
</feature>
<keyword evidence="4" id="KW-0813">Transport</keyword>
<dbReference type="PANTHER" id="PTHR36570">
    <property type="entry name" value="DISULFIDE BOND FORMATION PROTEIN B"/>
    <property type="match status" value="1"/>
</dbReference>
<evidence type="ECO:0000256" key="8">
    <source>
        <dbReference type="SAM" id="Phobius"/>
    </source>
</evidence>
<dbReference type="Gene3D" id="1.20.1550.10">
    <property type="entry name" value="DsbB-like"/>
    <property type="match status" value="1"/>
</dbReference>
<evidence type="ECO:0000256" key="1">
    <source>
        <dbReference type="ARBA" id="ARBA00004651"/>
    </source>
</evidence>
<evidence type="ECO:0000256" key="7">
    <source>
        <dbReference type="ARBA" id="ARBA00023284"/>
    </source>
</evidence>
<proteinExistence type="predicted"/>
<sequence length="171" mass="18496">MYSRIIASTTNRQIFSLIAILAVVAVGIALTTQHVLGMQPCVWCVFQRLVCILIAFSALIGVIFTNRPMQAISALLVVGWSIVGVSAAVAQRQAVLAQDSCALSIADKVMTWTGLDVSIPAVFEPQATCVDAAADLFGVPYEIWTLLLFVFLGLLALVALFKPKPQSKYFY</sequence>
<dbReference type="Pfam" id="PF02600">
    <property type="entry name" value="DsbB"/>
    <property type="match status" value="1"/>
</dbReference>
<keyword evidence="5 8" id="KW-1133">Transmembrane helix</keyword>
<evidence type="ECO:0000313" key="9">
    <source>
        <dbReference type="EMBL" id="WGZ92290.1"/>
    </source>
</evidence>
<organism evidence="9">
    <name type="scientific">Candidatus Thiocaldithrix dubininis</name>
    <dbReference type="NCBI Taxonomy" id="3080823"/>
    <lineage>
        <taxon>Bacteria</taxon>
        <taxon>Pseudomonadati</taxon>
        <taxon>Pseudomonadota</taxon>
        <taxon>Gammaproteobacteria</taxon>
        <taxon>Thiotrichales</taxon>
        <taxon>Thiotrichaceae</taxon>
        <taxon>Candidatus Thiocaldithrix</taxon>
    </lineage>
</organism>
<dbReference type="InterPro" id="IPR003752">
    <property type="entry name" value="DiS_bond_form_DsbB/BdbC"/>
</dbReference>
<gene>
    <name evidence="9" type="ORF">QJT80_07340</name>
</gene>
<reference evidence="9" key="2">
    <citation type="submission" date="2023-04" db="EMBL/GenBank/DDBJ databases">
        <authorList>
            <person name="Beletskiy A.V."/>
            <person name="Mardanov A.V."/>
            <person name="Ravin N.V."/>
        </authorList>
    </citation>
    <scope>NUCLEOTIDE SEQUENCE</scope>
    <source>
        <strain evidence="9">GKL-01</strain>
    </source>
</reference>
<protein>
    <submittedName>
        <fullName evidence="9">Disulfide bond formation protein B</fullName>
    </submittedName>
</protein>
<dbReference type="GO" id="GO:0006457">
    <property type="term" value="P:protein folding"/>
    <property type="evidence" value="ECO:0007669"/>
    <property type="project" value="InterPro"/>
</dbReference>
<name>A0AA95HA81_9GAMM</name>
<dbReference type="EMBL" id="CP124755">
    <property type="protein sequence ID" value="WGZ92290.1"/>
    <property type="molecule type" value="Genomic_DNA"/>
</dbReference>
<reference evidence="9" key="1">
    <citation type="journal article" date="2023" name="Int. J. Mol. Sci.">
        <title>Metagenomics Revealed a New Genus 'Candidatus Thiocaldithrix dubininis' gen. nov., sp. nov. and a New Species 'Candidatus Thiothrix putei' sp. nov. in the Family Thiotrichaceae, Some Members of Which Have Traits of Both Na+- and H+-Motive Energetics.</title>
        <authorList>
            <person name="Ravin N.V."/>
            <person name="Muntyan M.S."/>
            <person name="Smolyakov D.D."/>
            <person name="Rudenko T.S."/>
            <person name="Beletsky A.V."/>
            <person name="Mardanov A.V."/>
            <person name="Grabovich M.Y."/>
        </authorList>
    </citation>
    <scope>NUCLEOTIDE SEQUENCE</scope>
    <source>
        <strain evidence="9">GKL-01</strain>
    </source>
</reference>
<dbReference type="PANTHER" id="PTHR36570:SF3">
    <property type="entry name" value="DISULFIDE BOND FORMATION PROTEIN B"/>
    <property type="match status" value="1"/>
</dbReference>
<feature type="transmembrane region" description="Helical" evidence="8">
    <location>
        <begin position="45"/>
        <end position="64"/>
    </location>
</feature>
<feature type="transmembrane region" description="Helical" evidence="8">
    <location>
        <begin position="71"/>
        <end position="90"/>
    </location>
</feature>
<dbReference type="Proteomes" id="UP001300672">
    <property type="component" value="Chromosome"/>
</dbReference>
<dbReference type="GO" id="GO:0005886">
    <property type="term" value="C:plasma membrane"/>
    <property type="evidence" value="ECO:0007669"/>
    <property type="project" value="UniProtKB-SubCell"/>
</dbReference>
<keyword evidence="4" id="KW-0249">Electron transport</keyword>
<evidence type="ECO:0000256" key="5">
    <source>
        <dbReference type="ARBA" id="ARBA00022989"/>
    </source>
</evidence>